<proteinExistence type="predicted"/>
<evidence type="ECO:0000313" key="3">
    <source>
        <dbReference type="EMBL" id="MFE4108665.1"/>
    </source>
</evidence>
<dbReference type="PANTHER" id="PTHR39965">
    <property type="entry name" value="CRISPR SYSTEM CMR SUBUNIT CMR6"/>
    <property type="match status" value="1"/>
</dbReference>
<dbReference type="PANTHER" id="PTHR39965:SF1">
    <property type="entry name" value="CRISPR SYSTEM CMR SUBUNIT CMR6"/>
    <property type="match status" value="1"/>
</dbReference>
<reference evidence="3 4" key="1">
    <citation type="submission" date="2024-10" db="EMBL/GenBank/DDBJ databases">
        <authorList>
            <person name="Ratan Roy A."/>
            <person name="Morales Sandoval P.H."/>
            <person name="De Los Santos Villalobos S."/>
            <person name="Chakraborty S."/>
            <person name="Mukherjee J."/>
        </authorList>
    </citation>
    <scope>NUCLEOTIDE SEQUENCE [LARGE SCALE GENOMIC DNA]</scope>
    <source>
        <strain evidence="3 4">S1</strain>
    </source>
</reference>
<evidence type="ECO:0000313" key="4">
    <source>
        <dbReference type="Proteomes" id="UP001600165"/>
    </source>
</evidence>
<feature type="domain" description="CRISPR type III-associated protein" evidence="2">
    <location>
        <begin position="109"/>
        <end position="255"/>
    </location>
</feature>
<keyword evidence="4" id="KW-1185">Reference proteome</keyword>
<gene>
    <name evidence="3" type="ORF">ACFVKH_20510</name>
</gene>
<dbReference type="EMBL" id="JBHZOL010000126">
    <property type="protein sequence ID" value="MFE4108665.1"/>
    <property type="molecule type" value="Genomic_DNA"/>
</dbReference>
<keyword evidence="1" id="KW-0051">Antiviral defense</keyword>
<evidence type="ECO:0000259" key="2">
    <source>
        <dbReference type="Pfam" id="PF03787"/>
    </source>
</evidence>
<dbReference type="InterPro" id="IPR005537">
    <property type="entry name" value="RAMP_III_fam"/>
</dbReference>
<comment type="caution">
    <text evidence="3">The sequence shown here is derived from an EMBL/GenBank/DDBJ whole genome shotgun (WGS) entry which is preliminary data.</text>
</comment>
<dbReference type="Pfam" id="PF03787">
    <property type="entry name" value="RAMPs"/>
    <property type="match status" value="1"/>
</dbReference>
<dbReference type="RefSeq" id="WP_377968284.1">
    <property type="nucleotide sequence ID" value="NZ_JBHZOL010000126.1"/>
</dbReference>
<accession>A0ABW6IKH3</accession>
<sequence length="616" mass="69803">MNQAPKTATLLVDLLARQHETRSPHLFRRGTFTLVWRAKVGSTPFPNLETIISAAEPCGRFDWRSQRNADRFEYNRQPPENEKTEATPEYFGNLSDLANRNRYLKLNGYIPGSAIRGIVRSWALQRSDSRNDAIRLLGKQDSDSDKVTPGKIVFLDAWPQEPQPLSLDIVNPQQDFQVYHLPQGSTPQACNPQALYTLGNGSQPLKCMVAIRAIPDSTRSVEEIEHDLDTVWDWVKQALSLHGVGSRTASGYGAMNAPRPPQAKPVLPDPDPGYIRQRFVFDLYSQGCYGVDKDNRNNPELRPSHWRGWLRSWTLRFLLGVLPKEQAELALANLFGTIEPQAHKGCVRIKMHKGKIWGDRSDKSPYFYVWKGQLEVSAPPEVLTAIILPIMRVAVTLGGVGHGWRRPLHIFYMDNNRPAARGCCLTLKTRGSDSTKIGDELTLPLNTDWSQLYETWRTRAQAYFRNQGLRFEENPNRALDAEIFSPRRCAVYALLGPLTNPVNEGGSNWSLDNNQVTFQSAEDTRGDGVWLIYQDRYKRNPDVGGDAGRGSASCSWVSIRRVNVPHPTIEADCQEMVCLFLGGQGEQGFQRDRYRFLRDLEEMEDSNYLFGVHTCR</sequence>
<dbReference type="Proteomes" id="UP001600165">
    <property type="component" value="Unassembled WGS sequence"/>
</dbReference>
<protein>
    <submittedName>
        <fullName evidence="3">RAMP superfamily CRISPR-associated protein</fullName>
    </submittedName>
</protein>
<name>A0ABW6IKH3_9CYAN</name>
<organism evidence="3 4">
    <name type="scientific">Almyronema epifaneia S1</name>
    <dbReference type="NCBI Taxonomy" id="2991925"/>
    <lineage>
        <taxon>Bacteria</taxon>
        <taxon>Bacillati</taxon>
        <taxon>Cyanobacteriota</taxon>
        <taxon>Cyanophyceae</taxon>
        <taxon>Nodosilineales</taxon>
        <taxon>Nodosilineaceae</taxon>
        <taxon>Almyronema</taxon>
        <taxon>Almyronema epifaneia</taxon>
    </lineage>
</organism>
<evidence type="ECO:0000256" key="1">
    <source>
        <dbReference type="ARBA" id="ARBA00023118"/>
    </source>
</evidence>
<dbReference type="InterPro" id="IPR010172">
    <property type="entry name" value="CRISPR-assoc_prot_TM1791"/>
</dbReference>